<evidence type="ECO:0000313" key="2">
    <source>
        <dbReference type="EMBL" id="PKR85566.1"/>
    </source>
</evidence>
<sequence length="113" mass="13267">MNRRLMLWTFFISLIIVLLSPFLIPVKVTSFSELKVLKFGFPFPFIEQTSNIIPAREDFPLRLTMQNPLEHVTQILLGNFALSVINVMVFYLACWYVIKMIVMKRKRATKLDN</sequence>
<feature type="transmembrane region" description="Helical" evidence="1">
    <location>
        <begin position="75"/>
        <end position="98"/>
    </location>
</feature>
<feature type="transmembrane region" description="Helical" evidence="1">
    <location>
        <begin position="5"/>
        <end position="24"/>
    </location>
</feature>
<keyword evidence="1" id="KW-1133">Transmembrane helix</keyword>
<keyword evidence="1" id="KW-0812">Transmembrane</keyword>
<proteinExistence type="predicted"/>
<gene>
    <name evidence="2" type="ORF">CWO92_07585</name>
</gene>
<reference evidence="2 3" key="1">
    <citation type="submission" date="2017-11" db="EMBL/GenBank/DDBJ databases">
        <title>Bacillus camelliae sp. nov., isolated from pu'er tea.</title>
        <authorList>
            <person name="Niu L."/>
        </authorList>
    </citation>
    <scope>NUCLEOTIDE SEQUENCE [LARGE SCALE GENOMIC DNA]</scope>
    <source>
        <strain evidence="2 3">7578-1</strain>
    </source>
</reference>
<name>A0A2N3LLS9_9BACI</name>
<dbReference type="RefSeq" id="WP_101353616.1">
    <property type="nucleotide sequence ID" value="NZ_PIQO01000004.1"/>
</dbReference>
<dbReference type="EMBL" id="PIQO01000004">
    <property type="protein sequence ID" value="PKR85566.1"/>
    <property type="molecule type" value="Genomic_DNA"/>
</dbReference>
<dbReference type="OrthoDB" id="2888631at2"/>
<evidence type="ECO:0000313" key="3">
    <source>
        <dbReference type="Proteomes" id="UP000233440"/>
    </source>
</evidence>
<evidence type="ECO:0000256" key="1">
    <source>
        <dbReference type="SAM" id="Phobius"/>
    </source>
</evidence>
<dbReference type="AlphaFoldDB" id="A0A2N3LLS9"/>
<comment type="caution">
    <text evidence="2">The sequence shown here is derived from an EMBL/GenBank/DDBJ whole genome shotgun (WGS) entry which is preliminary data.</text>
</comment>
<keyword evidence="1" id="KW-0472">Membrane</keyword>
<dbReference type="Proteomes" id="UP000233440">
    <property type="component" value="Unassembled WGS sequence"/>
</dbReference>
<protein>
    <submittedName>
        <fullName evidence="2">Uncharacterized protein</fullName>
    </submittedName>
</protein>
<organism evidence="2 3">
    <name type="scientific">Heyndrickxia camelliae</name>
    <dbReference type="NCBI Taxonomy" id="1707093"/>
    <lineage>
        <taxon>Bacteria</taxon>
        <taxon>Bacillati</taxon>
        <taxon>Bacillota</taxon>
        <taxon>Bacilli</taxon>
        <taxon>Bacillales</taxon>
        <taxon>Bacillaceae</taxon>
        <taxon>Heyndrickxia</taxon>
    </lineage>
</organism>
<accession>A0A2N3LLS9</accession>
<keyword evidence="3" id="KW-1185">Reference proteome</keyword>